<evidence type="ECO:0000313" key="6">
    <source>
        <dbReference type="Proteomes" id="UP000240608"/>
    </source>
</evidence>
<evidence type="ECO:0000313" key="7">
    <source>
        <dbReference type="Proteomes" id="UP000636010"/>
    </source>
</evidence>
<name>A0A2T4DUI6_9BACT</name>
<reference evidence="4" key="4">
    <citation type="submission" date="2024-05" db="EMBL/GenBank/DDBJ databases">
        <authorList>
            <person name="Sun Q."/>
            <person name="Zhou Y."/>
        </authorList>
    </citation>
    <scope>NUCLEOTIDE SEQUENCE</scope>
    <source>
        <strain evidence="4">CGMCC 1.10832</strain>
    </source>
</reference>
<feature type="transmembrane region" description="Helical" evidence="2">
    <location>
        <begin position="14"/>
        <end position="37"/>
    </location>
</feature>
<keyword evidence="2" id="KW-0472">Membrane</keyword>
<reference evidence="4" key="1">
    <citation type="journal article" date="2014" name="Int. J. Syst. Evol. Microbiol.">
        <title>Complete genome of a new Firmicutes species belonging to the dominant human colonic microbiota ('Ruminococcus bicirculans') reveals two chromosomes and a selective capacity to utilize plant glucans.</title>
        <authorList>
            <consortium name="NISC Comparative Sequencing Program"/>
            <person name="Wegmann U."/>
            <person name="Louis P."/>
            <person name="Goesmann A."/>
            <person name="Henrissat B."/>
            <person name="Duncan S.H."/>
            <person name="Flint H.J."/>
        </authorList>
    </citation>
    <scope>NUCLEOTIDE SEQUENCE</scope>
    <source>
        <strain evidence="4">CGMCC 1.10832</strain>
    </source>
</reference>
<dbReference type="Pfam" id="PF02397">
    <property type="entry name" value="Bac_transf"/>
    <property type="match status" value="1"/>
</dbReference>
<dbReference type="EMBL" id="PYVU01000012">
    <property type="protein sequence ID" value="PTB97491.1"/>
    <property type="molecule type" value="Genomic_DNA"/>
</dbReference>
<dbReference type="AlphaFoldDB" id="A0A2T4DUI6"/>
<reference evidence="7" key="3">
    <citation type="journal article" date="2019" name="Int. J. Syst. Evol. Microbiol.">
        <title>The Global Catalogue of Microorganisms (GCM) 10K type strain sequencing project: providing services to taxonomists for standard genome sequencing and annotation.</title>
        <authorList>
            <consortium name="The Broad Institute Genomics Platform"/>
            <consortium name="The Broad Institute Genome Sequencing Center for Infectious Disease"/>
            <person name="Wu L."/>
            <person name="Ma J."/>
        </authorList>
    </citation>
    <scope>NUCLEOTIDE SEQUENCE [LARGE SCALE GENOMIC DNA]</scope>
    <source>
        <strain evidence="7">CGMCC 1.10832</strain>
    </source>
</reference>
<dbReference type="PANTHER" id="PTHR30576:SF8">
    <property type="entry name" value="UNDECAPRENYL-PHOSPHATE GALACTOSE PHOSPHOTRANSFERASE"/>
    <property type="match status" value="1"/>
</dbReference>
<proteinExistence type="inferred from homology"/>
<evidence type="ECO:0000256" key="2">
    <source>
        <dbReference type="SAM" id="Phobius"/>
    </source>
</evidence>
<gene>
    <name evidence="5" type="ORF">C9994_02535</name>
    <name evidence="4" type="ORF">GCM10011506_21530</name>
</gene>
<dbReference type="GO" id="GO:0016780">
    <property type="term" value="F:phosphotransferase activity, for other substituted phosphate groups"/>
    <property type="evidence" value="ECO:0007669"/>
    <property type="project" value="TreeGrafter"/>
</dbReference>
<organism evidence="5 6">
    <name type="scientific">Marivirga lumbricoides</name>
    <dbReference type="NCBI Taxonomy" id="1046115"/>
    <lineage>
        <taxon>Bacteria</taxon>
        <taxon>Pseudomonadati</taxon>
        <taxon>Bacteroidota</taxon>
        <taxon>Cytophagia</taxon>
        <taxon>Cytophagales</taxon>
        <taxon>Marivirgaceae</taxon>
        <taxon>Marivirga</taxon>
    </lineage>
</organism>
<dbReference type="Proteomes" id="UP000240608">
    <property type="component" value="Unassembled WGS sequence"/>
</dbReference>
<sequence>MSYKKLIKPFFDRLFALLALVISSPIFLIVALLLAIFQDGKVFFKQKRPGRNEKVFLLVKFKTMRDDVDQNGELLPDEQRLTWIGKLVRKTSMDEIPQLLNILKGDMSFVGPRPLLLEYLPLYNETQKRRHEATPGISGWAQVNGRNTIGWQQKFDLDVWYVEHQSFWLDLKIIFLTIFKVFKAEGISSEGVATMEKFKGN</sequence>
<dbReference type="Proteomes" id="UP000636010">
    <property type="component" value="Unassembled WGS sequence"/>
</dbReference>
<evidence type="ECO:0000313" key="5">
    <source>
        <dbReference type="EMBL" id="PTB97491.1"/>
    </source>
</evidence>
<dbReference type="InterPro" id="IPR003362">
    <property type="entry name" value="Bact_transf"/>
</dbReference>
<comment type="caution">
    <text evidence="5">The sequence shown here is derived from an EMBL/GenBank/DDBJ whole genome shotgun (WGS) entry which is preliminary data.</text>
</comment>
<dbReference type="EMBL" id="BMEC01000006">
    <property type="protein sequence ID" value="GGC35794.1"/>
    <property type="molecule type" value="Genomic_DNA"/>
</dbReference>
<evidence type="ECO:0000256" key="1">
    <source>
        <dbReference type="ARBA" id="ARBA00006464"/>
    </source>
</evidence>
<dbReference type="PANTHER" id="PTHR30576">
    <property type="entry name" value="COLANIC BIOSYNTHESIS UDP-GLUCOSE LIPID CARRIER TRANSFERASE"/>
    <property type="match status" value="1"/>
</dbReference>
<keyword evidence="5" id="KW-0808">Transferase</keyword>
<keyword evidence="2" id="KW-0812">Transmembrane</keyword>
<keyword evidence="2" id="KW-1133">Transmembrane helix</keyword>
<feature type="domain" description="Bacterial sugar transferase" evidence="3">
    <location>
        <begin position="8"/>
        <end position="183"/>
    </location>
</feature>
<keyword evidence="7" id="KW-1185">Reference proteome</keyword>
<evidence type="ECO:0000259" key="3">
    <source>
        <dbReference type="Pfam" id="PF02397"/>
    </source>
</evidence>
<dbReference type="RefSeq" id="WP_188463200.1">
    <property type="nucleotide sequence ID" value="NZ_BAABHU010000006.1"/>
</dbReference>
<protein>
    <submittedName>
        <fullName evidence="5">Lipid carrier--UDP-N-acetylgalactosaminyltransferase</fullName>
    </submittedName>
    <submittedName>
        <fullName evidence="4">Sugar transferase</fullName>
    </submittedName>
</protein>
<comment type="similarity">
    <text evidence="1">Belongs to the bacterial sugar transferase family.</text>
</comment>
<reference evidence="5 6" key="2">
    <citation type="submission" date="2018-03" db="EMBL/GenBank/DDBJ databases">
        <title>Cross-interface Injection: A General Nanoliter Liquid Handling Method Applied to Single Cells Genome Amplification Automated Nanoliter Liquid Handling Applied to Single Cell Multiple Displacement Amplification.</title>
        <authorList>
            <person name="Yun J."/>
            <person name="Xu P."/>
            <person name="Xu J."/>
            <person name="Dai X."/>
            <person name="Wang Y."/>
            <person name="Zheng X."/>
            <person name="Cao C."/>
            <person name="Yi Q."/>
            <person name="Zhu Y."/>
            <person name="Wang L."/>
            <person name="Dong Z."/>
            <person name="Huang Y."/>
            <person name="Huang L."/>
            <person name="Du W."/>
        </authorList>
    </citation>
    <scope>NUCLEOTIDE SEQUENCE [LARGE SCALE GENOMIC DNA]</scope>
    <source>
        <strain evidence="5 6">Z-D1-2</strain>
    </source>
</reference>
<evidence type="ECO:0000313" key="4">
    <source>
        <dbReference type="EMBL" id="GGC35794.1"/>
    </source>
</evidence>
<accession>A0A2T4DUI6</accession>